<dbReference type="Gene3D" id="3.40.30.10">
    <property type="entry name" value="Glutaredoxin"/>
    <property type="match status" value="1"/>
</dbReference>
<dbReference type="EC" id="1.11.1.24" evidence="2"/>
<gene>
    <name evidence="13" type="ORF">QE109_13430</name>
</gene>
<evidence type="ECO:0000256" key="2">
    <source>
        <dbReference type="ARBA" id="ARBA00013017"/>
    </source>
</evidence>
<dbReference type="Proteomes" id="UP001158045">
    <property type="component" value="Unassembled WGS sequence"/>
</dbReference>
<evidence type="ECO:0000256" key="9">
    <source>
        <dbReference type="ARBA" id="ARBA00038489"/>
    </source>
</evidence>
<dbReference type="Pfam" id="PF00578">
    <property type="entry name" value="AhpC-TSA"/>
    <property type="match status" value="1"/>
</dbReference>
<comment type="caution">
    <text evidence="13">The sequence shown here is derived from an EMBL/GenBank/DDBJ whole genome shotgun (WGS) entry which is preliminary data.</text>
</comment>
<dbReference type="InterPro" id="IPR036249">
    <property type="entry name" value="Thioredoxin-like_sf"/>
</dbReference>
<evidence type="ECO:0000256" key="6">
    <source>
        <dbReference type="ARBA" id="ARBA00023157"/>
    </source>
</evidence>
<keyword evidence="14" id="KW-1185">Reference proteome</keyword>
<evidence type="ECO:0000256" key="5">
    <source>
        <dbReference type="ARBA" id="ARBA00023002"/>
    </source>
</evidence>
<dbReference type="InterPro" id="IPR013766">
    <property type="entry name" value="Thioredoxin_domain"/>
</dbReference>
<dbReference type="EMBL" id="JARYZI010000009">
    <property type="protein sequence ID" value="MDH8679156.1"/>
    <property type="molecule type" value="Genomic_DNA"/>
</dbReference>
<name>A0ABT6NFG9_9FIRM</name>
<evidence type="ECO:0000256" key="11">
    <source>
        <dbReference type="ARBA" id="ARBA00049091"/>
    </source>
</evidence>
<reference evidence="13 14" key="1">
    <citation type="submission" date="2023-04" db="EMBL/GenBank/DDBJ databases">
        <title>Fusibacter bizertensis strain WBS, isolated from littoral bottom sediments of the Arctic seas - biochemical and genomic analysis.</title>
        <authorList>
            <person name="Brioukhanov A.L."/>
        </authorList>
    </citation>
    <scope>NUCLEOTIDE SEQUENCE [LARGE SCALE GENOMIC DNA]</scope>
    <source>
        <strain evidence="13 14">WBS</strain>
    </source>
</reference>
<keyword evidence="7" id="KW-0676">Redox-active center</keyword>
<evidence type="ECO:0000256" key="7">
    <source>
        <dbReference type="ARBA" id="ARBA00023284"/>
    </source>
</evidence>
<dbReference type="GO" id="GO:0140824">
    <property type="term" value="F:thioredoxin-dependent peroxiredoxin activity"/>
    <property type="evidence" value="ECO:0007669"/>
    <property type="project" value="UniProtKB-EC"/>
</dbReference>
<dbReference type="CDD" id="cd03017">
    <property type="entry name" value="PRX_BCP"/>
    <property type="match status" value="1"/>
</dbReference>
<comment type="similarity">
    <text evidence="9">Belongs to the peroxiredoxin family. BCP/PrxQ subfamily.</text>
</comment>
<organism evidence="13 14">
    <name type="scientific">Fusibacter bizertensis</name>
    <dbReference type="NCBI Taxonomy" id="1488331"/>
    <lineage>
        <taxon>Bacteria</taxon>
        <taxon>Bacillati</taxon>
        <taxon>Bacillota</taxon>
        <taxon>Clostridia</taxon>
        <taxon>Eubacteriales</taxon>
        <taxon>Eubacteriales Family XII. Incertae Sedis</taxon>
        <taxon>Fusibacter</taxon>
    </lineage>
</organism>
<evidence type="ECO:0000256" key="4">
    <source>
        <dbReference type="ARBA" id="ARBA00022862"/>
    </source>
</evidence>
<evidence type="ECO:0000313" key="13">
    <source>
        <dbReference type="EMBL" id="MDH8679156.1"/>
    </source>
</evidence>
<evidence type="ECO:0000313" key="14">
    <source>
        <dbReference type="Proteomes" id="UP001158045"/>
    </source>
</evidence>
<evidence type="ECO:0000256" key="10">
    <source>
        <dbReference type="ARBA" id="ARBA00041373"/>
    </source>
</evidence>
<evidence type="ECO:0000256" key="3">
    <source>
        <dbReference type="ARBA" id="ARBA00022559"/>
    </source>
</evidence>
<dbReference type="PANTHER" id="PTHR42801">
    <property type="entry name" value="THIOREDOXIN-DEPENDENT PEROXIDE REDUCTASE"/>
    <property type="match status" value="1"/>
</dbReference>
<dbReference type="PANTHER" id="PTHR42801:SF4">
    <property type="entry name" value="AHPC_TSA FAMILY PROTEIN"/>
    <property type="match status" value="1"/>
</dbReference>
<comment type="catalytic activity">
    <reaction evidence="11">
        <text>a hydroperoxide + [thioredoxin]-dithiol = an alcohol + [thioredoxin]-disulfide + H2O</text>
        <dbReference type="Rhea" id="RHEA:62620"/>
        <dbReference type="Rhea" id="RHEA-COMP:10698"/>
        <dbReference type="Rhea" id="RHEA-COMP:10700"/>
        <dbReference type="ChEBI" id="CHEBI:15377"/>
        <dbReference type="ChEBI" id="CHEBI:29950"/>
        <dbReference type="ChEBI" id="CHEBI:30879"/>
        <dbReference type="ChEBI" id="CHEBI:35924"/>
        <dbReference type="ChEBI" id="CHEBI:50058"/>
        <dbReference type="EC" id="1.11.1.24"/>
    </reaction>
</comment>
<dbReference type="SUPFAM" id="SSF52833">
    <property type="entry name" value="Thioredoxin-like"/>
    <property type="match status" value="1"/>
</dbReference>
<evidence type="ECO:0000259" key="12">
    <source>
        <dbReference type="PROSITE" id="PS51352"/>
    </source>
</evidence>
<protein>
    <recommendedName>
        <fullName evidence="2">thioredoxin-dependent peroxiredoxin</fullName>
        <ecNumber evidence="2">1.11.1.24</ecNumber>
    </recommendedName>
    <alternativeName>
        <fullName evidence="10">Bacterioferritin comigratory protein</fullName>
    </alternativeName>
    <alternativeName>
        <fullName evidence="8">Thioredoxin peroxidase</fullName>
    </alternativeName>
</protein>
<dbReference type="PROSITE" id="PS51352">
    <property type="entry name" value="THIOREDOXIN_2"/>
    <property type="match status" value="1"/>
</dbReference>
<keyword evidence="6" id="KW-1015">Disulfide bond</keyword>
<evidence type="ECO:0000256" key="8">
    <source>
        <dbReference type="ARBA" id="ARBA00032824"/>
    </source>
</evidence>
<feature type="domain" description="Thioredoxin" evidence="12">
    <location>
        <begin position="1"/>
        <end position="142"/>
    </location>
</feature>
<keyword evidence="5 13" id="KW-0560">Oxidoreductase</keyword>
<dbReference type="InterPro" id="IPR000866">
    <property type="entry name" value="AhpC/TSA"/>
</dbReference>
<dbReference type="RefSeq" id="WP_281095053.1">
    <property type="nucleotide sequence ID" value="NZ_JARYZI010000009.1"/>
</dbReference>
<dbReference type="InterPro" id="IPR050924">
    <property type="entry name" value="Peroxiredoxin_BCP/PrxQ"/>
</dbReference>
<sequence>MNYLSKDFKLPTTGGKEVTIESLMKQNFVLYFYPKDNTSACTTEALEFAELYDDFRALGFHVYGISKDTIGSHEKFKEKFSLPYTLISDVEKVLLEQFNVIKDKKMYGKAVKGTVRSTFVFCEGLKLVKEFRDVKAIGHAKAVLDFLEDFTPSN</sequence>
<evidence type="ECO:0000256" key="1">
    <source>
        <dbReference type="ARBA" id="ARBA00003330"/>
    </source>
</evidence>
<comment type="function">
    <text evidence="1">Thiol-specific peroxidase that catalyzes the reduction of hydrogen peroxide and organic hydroperoxides to water and alcohols, respectively. Plays a role in cell protection against oxidative stress by detoxifying peroxides and as sensor of hydrogen peroxide-mediated signaling events.</text>
</comment>
<keyword evidence="3 13" id="KW-0575">Peroxidase</keyword>
<keyword evidence="4" id="KW-0049">Antioxidant</keyword>
<proteinExistence type="inferred from homology"/>
<accession>A0ABT6NFG9</accession>